<dbReference type="GO" id="GO:0005576">
    <property type="term" value="C:extracellular region"/>
    <property type="evidence" value="ECO:0007669"/>
    <property type="project" value="UniProtKB-SubCell"/>
</dbReference>
<evidence type="ECO:0000256" key="4">
    <source>
        <dbReference type="ARBA" id="ARBA00023157"/>
    </source>
</evidence>
<dbReference type="AlphaFoldDB" id="A0A0W4ZIW5"/>
<organism evidence="7 8">
    <name type="scientific">Pneumocystis jirovecii (strain RU7)</name>
    <name type="common">Human pneumocystis pneumonia agent</name>
    <dbReference type="NCBI Taxonomy" id="1408657"/>
    <lineage>
        <taxon>Eukaryota</taxon>
        <taxon>Fungi</taxon>
        <taxon>Dikarya</taxon>
        <taxon>Ascomycota</taxon>
        <taxon>Taphrinomycotina</taxon>
        <taxon>Pneumocystomycetes</taxon>
        <taxon>Pneumocystaceae</taxon>
        <taxon>Pneumocystis</taxon>
    </lineage>
</organism>
<feature type="signal peptide" evidence="5">
    <location>
        <begin position="1"/>
        <end position="15"/>
    </location>
</feature>
<comment type="subcellular location">
    <subcellularLocation>
        <location evidence="1">Secreted</location>
    </subcellularLocation>
</comment>
<dbReference type="VEuPathDB" id="FungiDB:T551_02732"/>
<evidence type="ECO:0000256" key="3">
    <source>
        <dbReference type="ARBA" id="ARBA00022729"/>
    </source>
</evidence>
<feature type="domain" description="CFEM" evidence="6">
    <location>
        <begin position="242"/>
        <end position="297"/>
    </location>
</feature>
<evidence type="ECO:0000313" key="8">
    <source>
        <dbReference type="Proteomes" id="UP000053447"/>
    </source>
</evidence>
<feature type="chain" id="PRO_5012813981" description="CFEM domain-containing protein" evidence="5">
    <location>
        <begin position="16"/>
        <end position="579"/>
    </location>
</feature>
<protein>
    <recommendedName>
        <fullName evidence="6">CFEM domain-containing protein</fullName>
    </recommendedName>
</protein>
<evidence type="ECO:0000256" key="2">
    <source>
        <dbReference type="ARBA" id="ARBA00022525"/>
    </source>
</evidence>
<dbReference type="InterPro" id="IPR008427">
    <property type="entry name" value="Extracellular_membr_CFEM_dom"/>
</dbReference>
<evidence type="ECO:0000256" key="5">
    <source>
        <dbReference type="SAM" id="SignalP"/>
    </source>
</evidence>
<sequence length="579" mass="66673">MIKVFFFIFAIEALGFHFTFDKKLTELKHNSVYLRRKYRHFLENSVLHSFKEKKYSTFMNRLVLGFSHSKNKDINGNSRKMGSFLSMQSIMGPYDANTAHFPVSIYARRDEKKKKESMIPLSGQWDDKNIGPPIHRLGFYKGDAGGFFEKDKASRENLSHLKRLSEFFIKILPSWLTNTIKHDVGYRASVEKVKNKYHDVDGYKVYTYKYTNRINIRSFILGHRPKTCYSVFEGSGVNDRIKKCLERGSKKTRCKTSFDATCICDSAQYFNLIKECLRGFSQKDILSLYDYYYSICKNPVPPHSNCLNTYKSTQEIVYCPKPYLNFGLGYQLEECIELAVHDSLCKEFYDASCLCDSISFKKSIVECITGSMLVVNKIHSFHQTICGNPLHLSGCTKLSISELSRPRSCISMFVGIVPDGGVRRCLENLAINSRCGNNVNAPCICDSFSFISSFDTCFQFSSHVNSEDIRSSLNFYCAKSYLLGKCFDENKKPTKTKICPGFYKKFGYNEDVQQCIFSLAKKSICDNPLDIICLCDSRIFINGLQGCFYEDAERRSVIVRIFYETLCYNPHEFYECDSL</sequence>
<dbReference type="EMBL" id="LFWA01000012">
    <property type="protein sequence ID" value="KTW28313.1"/>
    <property type="molecule type" value="Genomic_DNA"/>
</dbReference>
<dbReference type="Proteomes" id="UP000053447">
    <property type="component" value="Unassembled WGS sequence"/>
</dbReference>
<dbReference type="OrthoDB" id="5365517at2759"/>
<evidence type="ECO:0000259" key="6">
    <source>
        <dbReference type="Pfam" id="PF05730"/>
    </source>
</evidence>
<proteinExistence type="predicted"/>
<dbReference type="RefSeq" id="XP_018228875.1">
    <property type="nucleotide sequence ID" value="XM_018374995.1"/>
</dbReference>
<evidence type="ECO:0000313" key="7">
    <source>
        <dbReference type="EMBL" id="KTW28313.1"/>
    </source>
</evidence>
<evidence type="ECO:0000256" key="1">
    <source>
        <dbReference type="ARBA" id="ARBA00004613"/>
    </source>
</evidence>
<dbReference type="GeneID" id="28941250"/>
<reference evidence="8" key="1">
    <citation type="journal article" date="2016" name="Nat. Commun.">
        <title>Genome analysis of three Pneumocystis species reveals adaptation mechanisms to life exclusively in mammalian hosts.</title>
        <authorList>
            <person name="Ma L."/>
            <person name="Chen Z."/>
            <person name="Huang D.W."/>
            <person name="Kutty G."/>
            <person name="Ishihara M."/>
            <person name="Wang H."/>
            <person name="Abouelleil A."/>
            <person name="Bishop L."/>
            <person name="Davey E."/>
            <person name="Deng R."/>
            <person name="Deng X."/>
            <person name="Fan L."/>
            <person name="Fantoni G."/>
            <person name="Fitzgerald M."/>
            <person name="Gogineni E."/>
            <person name="Goldberg J.M."/>
            <person name="Handley G."/>
            <person name="Hu X."/>
            <person name="Huber C."/>
            <person name="Jiao X."/>
            <person name="Jones K."/>
            <person name="Levin J.Z."/>
            <person name="Liu Y."/>
            <person name="Macdonald P."/>
            <person name="Melnikov A."/>
            <person name="Raley C."/>
            <person name="Sassi M."/>
            <person name="Sherman B.T."/>
            <person name="Song X."/>
            <person name="Sykes S."/>
            <person name="Tran B."/>
            <person name="Walsh L."/>
            <person name="Xia Y."/>
            <person name="Yang J."/>
            <person name="Young S."/>
            <person name="Zeng Q."/>
            <person name="Zheng X."/>
            <person name="Stephens R."/>
            <person name="Nusbaum C."/>
            <person name="Birren B.W."/>
            <person name="Azadi P."/>
            <person name="Lempicki R.A."/>
            <person name="Cuomo C.A."/>
            <person name="Kovacs J.A."/>
        </authorList>
    </citation>
    <scope>NUCLEOTIDE SEQUENCE [LARGE SCALE GENOMIC DNA]</scope>
    <source>
        <strain evidence="8">RU7</strain>
    </source>
</reference>
<accession>A0A0W4ZIW5</accession>
<dbReference type="Pfam" id="PF05730">
    <property type="entry name" value="CFEM"/>
    <property type="match status" value="1"/>
</dbReference>
<keyword evidence="3 5" id="KW-0732">Signal</keyword>
<gene>
    <name evidence="7" type="ORF">T551_02732</name>
</gene>
<keyword evidence="4" id="KW-1015">Disulfide bond</keyword>
<name>A0A0W4ZIW5_PNEJ7</name>
<keyword evidence="8" id="KW-1185">Reference proteome</keyword>
<keyword evidence="2" id="KW-0964">Secreted</keyword>
<comment type="caution">
    <text evidence="7">The sequence shown here is derived from an EMBL/GenBank/DDBJ whole genome shotgun (WGS) entry which is preliminary data.</text>
</comment>